<comment type="similarity">
    <text evidence="2">Belongs to the peptidase S54 family.</text>
</comment>
<dbReference type="PANTHER" id="PTHR43731">
    <property type="entry name" value="RHOMBOID PROTEASE"/>
    <property type="match status" value="1"/>
</dbReference>
<feature type="domain" description="Peptidase S54 rhomboid" evidence="8">
    <location>
        <begin position="53"/>
        <end position="182"/>
    </location>
</feature>
<evidence type="ECO:0000256" key="6">
    <source>
        <dbReference type="ARBA" id="ARBA00023136"/>
    </source>
</evidence>
<dbReference type="PANTHER" id="PTHR43731:SF14">
    <property type="entry name" value="PRESENILIN-ASSOCIATED RHOMBOID-LIKE PROTEIN, MITOCHONDRIAL"/>
    <property type="match status" value="1"/>
</dbReference>
<evidence type="ECO:0000256" key="5">
    <source>
        <dbReference type="ARBA" id="ARBA00022989"/>
    </source>
</evidence>
<accession>A0A6J6EB01</accession>
<organism evidence="9">
    <name type="scientific">freshwater metagenome</name>
    <dbReference type="NCBI Taxonomy" id="449393"/>
    <lineage>
        <taxon>unclassified sequences</taxon>
        <taxon>metagenomes</taxon>
        <taxon>ecological metagenomes</taxon>
    </lineage>
</organism>
<proteinExistence type="inferred from homology"/>
<evidence type="ECO:0000256" key="2">
    <source>
        <dbReference type="ARBA" id="ARBA00009045"/>
    </source>
</evidence>
<reference evidence="9" key="1">
    <citation type="submission" date="2020-05" db="EMBL/GenBank/DDBJ databases">
        <authorList>
            <person name="Chiriac C."/>
            <person name="Salcher M."/>
            <person name="Ghai R."/>
            <person name="Kavagutti S V."/>
        </authorList>
    </citation>
    <scope>NUCLEOTIDE SEQUENCE</scope>
</reference>
<evidence type="ECO:0000256" key="7">
    <source>
        <dbReference type="SAM" id="Phobius"/>
    </source>
</evidence>
<dbReference type="InterPro" id="IPR022764">
    <property type="entry name" value="Peptidase_S54_rhomboid_dom"/>
</dbReference>
<evidence type="ECO:0000256" key="3">
    <source>
        <dbReference type="ARBA" id="ARBA00022692"/>
    </source>
</evidence>
<keyword evidence="6 7" id="KW-0472">Membrane</keyword>
<keyword evidence="3 7" id="KW-0812">Transmembrane</keyword>
<gene>
    <name evidence="9" type="ORF">UFOPK1650_00827</name>
</gene>
<feature type="transmembrane region" description="Helical" evidence="7">
    <location>
        <begin position="94"/>
        <end position="112"/>
    </location>
</feature>
<dbReference type="InterPro" id="IPR035952">
    <property type="entry name" value="Rhomboid-like_sf"/>
</dbReference>
<protein>
    <submittedName>
        <fullName evidence="9">Unannotated protein</fullName>
    </submittedName>
</protein>
<comment type="subcellular location">
    <subcellularLocation>
        <location evidence="1">Membrane</location>
        <topology evidence="1">Multi-pass membrane protein</topology>
    </subcellularLocation>
</comment>
<dbReference type="GO" id="GO:0004252">
    <property type="term" value="F:serine-type endopeptidase activity"/>
    <property type="evidence" value="ECO:0007669"/>
    <property type="project" value="InterPro"/>
</dbReference>
<keyword evidence="5 7" id="KW-1133">Transmembrane helix</keyword>
<feature type="transmembrane region" description="Helical" evidence="7">
    <location>
        <begin position="118"/>
        <end position="136"/>
    </location>
</feature>
<keyword evidence="4" id="KW-0378">Hydrolase</keyword>
<evidence type="ECO:0000256" key="1">
    <source>
        <dbReference type="ARBA" id="ARBA00004141"/>
    </source>
</evidence>
<sequence length="194" mass="21058">MIFRINNTLTNQLLLVLVAIFLGLQIYPNLEEDLFLFNRAILSDGQIHGVAEGEWWRLITAGFLHAGLMHLLFNCLALYTLGTPFEALYGRTRYAILLLISLVAGSYASITFNAENQVSVGASGAIFGLFGALLVVGRRLGAETRSTLTLLAINTAIAIAIPNIDWRAHLGGLAGGVVVATVYKLIPQRRGQAY</sequence>
<evidence type="ECO:0000256" key="4">
    <source>
        <dbReference type="ARBA" id="ARBA00022801"/>
    </source>
</evidence>
<name>A0A6J6EB01_9ZZZZ</name>
<dbReference type="GO" id="GO:0016020">
    <property type="term" value="C:membrane"/>
    <property type="evidence" value="ECO:0007669"/>
    <property type="project" value="UniProtKB-SubCell"/>
</dbReference>
<feature type="transmembrane region" description="Helical" evidence="7">
    <location>
        <begin position="12"/>
        <end position="30"/>
    </location>
</feature>
<dbReference type="InterPro" id="IPR050925">
    <property type="entry name" value="Rhomboid_protease_S54"/>
</dbReference>
<dbReference type="EMBL" id="CAEZTJ010000129">
    <property type="protein sequence ID" value="CAB4573257.1"/>
    <property type="molecule type" value="Genomic_DNA"/>
</dbReference>
<dbReference type="Pfam" id="PF01694">
    <property type="entry name" value="Rhomboid"/>
    <property type="match status" value="1"/>
</dbReference>
<dbReference type="Gene3D" id="1.20.1540.10">
    <property type="entry name" value="Rhomboid-like"/>
    <property type="match status" value="1"/>
</dbReference>
<evidence type="ECO:0000313" key="9">
    <source>
        <dbReference type="EMBL" id="CAB4573257.1"/>
    </source>
</evidence>
<feature type="transmembrane region" description="Helical" evidence="7">
    <location>
        <begin position="63"/>
        <end position="82"/>
    </location>
</feature>
<evidence type="ECO:0000259" key="8">
    <source>
        <dbReference type="Pfam" id="PF01694"/>
    </source>
</evidence>
<dbReference type="AlphaFoldDB" id="A0A6J6EB01"/>
<dbReference type="SUPFAM" id="SSF144091">
    <property type="entry name" value="Rhomboid-like"/>
    <property type="match status" value="1"/>
</dbReference>